<comment type="caution">
    <text evidence="1">The sequence shown here is derived from an EMBL/GenBank/DDBJ whole genome shotgun (WGS) entry which is preliminary data.</text>
</comment>
<dbReference type="Proteomes" id="UP001500067">
    <property type="component" value="Unassembled WGS sequence"/>
</dbReference>
<name>A0ABP8NK34_9BACT</name>
<sequence>MRTFIAGTVFFSAIFFGSCRKTDSPEAGRTYMGQVVENICGNIAVEFTDGTRLGETWTTSTGTKYKNIFKVANPCTWRPGGGKSPFVKFVFVPQVPQTCAQCLLAVEMPSTEYHIQVVE</sequence>
<protein>
    <submittedName>
        <fullName evidence="1">Uncharacterized protein</fullName>
    </submittedName>
</protein>
<reference evidence="2" key="1">
    <citation type="journal article" date="2019" name="Int. J. Syst. Evol. Microbiol.">
        <title>The Global Catalogue of Microorganisms (GCM) 10K type strain sequencing project: providing services to taxonomists for standard genome sequencing and annotation.</title>
        <authorList>
            <consortium name="The Broad Institute Genomics Platform"/>
            <consortium name="The Broad Institute Genome Sequencing Center for Infectious Disease"/>
            <person name="Wu L."/>
            <person name="Ma J."/>
        </authorList>
    </citation>
    <scope>NUCLEOTIDE SEQUENCE [LARGE SCALE GENOMIC DNA]</scope>
    <source>
        <strain evidence="2">JCM 32105</strain>
    </source>
</reference>
<accession>A0ABP8NK34</accession>
<organism evidence="1 2">
    <name type="scientific">Nemorincola caseinilytica</name>
    <dbReference type="NCBI Taxonomy" id="2054315"/>
    <lineage>
        <taxon>Bacteria</taxon>
        <taxon>Pseudomonadati</taxon>
        <taxon>Bacteroidota</taxon>
        <taxon>Chitinophagia</taxon>
        <taxon>Chitinophagales</taxon>
        <taxon>Chitinophagaceae</taxon>
        <taxon>Nemorincola</taxon>
    </lineage>
</organism>
<dbReference type="PROSITE" id="PS51257">
    <property type="entry name" value="PROKAR_LIPOPROTEIN"/>
    <property type="match status" value="1"/>
</dbReference>
<evidence type="ECO:0000313" key="1">
    <source>
        <dbReference type="EMBL" id="GAA4467218.1"/>
    </source>
</evidence>
<dbReference type="EMBL" id="BAABFA010000015">
    <property type="protein sequence ID" value="GAA4467218.1"/>
    <property type="molecule type" value="Genomic_DNA"/>
</dbReference>
<proteinExistence type="predicted"/>
<gene>
    <name evidence="1" type="ORF">GCM10023093_22700</name>
</gene>
<dbReference type="RefSeq" id="WP_345083258.1">
    <property type="nucleotide sequence ID" value="NZ_BAABFA010000015.1"/>
</dbReference>
<evidence type="ECO:0000313" key="2">
    <source>
        <dbReference type="Proteomes" id="UP001500067"/>
    </source>
</evidence>
<keyword evidence="2" id="KW-1185">Reference proteome</keyword>